<dbReference type="PROSITE" id="PS51464">
    <property type="entry name" value="SIS"/>
    <property type="match status" value="1"/>
</dbReference>
<keyword evidence="4" id="KW-0032">Aminotransferase</keyword>
<dbReference type="GO" id="GO:0004360">
    <property type="term" value="F:glutamine-fructose-6-phosphate transaminase (isomerizing) activity"/>
    <property type="evidence" value="ECO:0007669"/>
    <property type="project" value="UniProtKB-EC"/>
</dbReference>
<dbReference type="InterPro" id="IPR035466">
    <property type="entry name" value="GlmS/AgaS_SIS"/>
</dbReference>
<evidence type="ECO:0000256" key="4">
    <source>
        <dbReference type="ARBA" id="ARBA00022576"/>
    </source>
</evidence>
<evidence type="ECO:0000256" key="1">
    <source>
        <dbReference type="ARBA" id="ARBA00001031"/>
    </source>
</evidence>
<comment type="catalytic activity">
    <reaction evidence="1">
        <text>D-fructose 6-phosphate + L-glutamine = D-glucosamine 6-phosphate + L-glutamate</text>
        <dbReference type="Rhea" id="RHEA:13237"/>
        <dbReference type="ChEBI" id="CHEBI:29985"/>
        <dbReference type="ChEBI" id="CHEBI:58359"/>
        <dbReference type="ChEBI" id="CHEBI:58725"/>
        <dbReference type="ChEBI" id="CHEBI:61527"/>
        <dbReference type="EC" id="2.6.1.16"/>
    </reaction>
</comment>
<dbReference type="Pfam" id="PF01380">
    <property type="entry name" value="SIS"/>
    <property type="match status" value="1"/>
</dbReference>
<dbReference type="Proteomes" id="UP000249185">
    <property type="component" value="Unassembled WGS sequence"/>
</dbReference>
<keyword evidence="6" id="KW-0315">Glutamine amidotransferase</keyword>
<reference evidence="8 9" key="1">
    <citation type="submission" date="2017-08" db="EMBL/GenBank/DDBJ databases">
        <title>Infants hospitalized years apart are colonized by the same room-sourced microbial strains.</title>
        <authorList>
            <person name="Brooks B."/>
            <person name="Olm M.R."/>
            <person name="Firek B.A."/>
            <person name="Baker R."/>
            <person name="Thomas B.C."/>
            <person name="Morowitz M.J."/>
            <person name="Banfield J.F."/>
        </authorList>
    </citation>
    <scope>NUCLEOTIDE SEQUENCE [LARGE SCALE GENOMIC DNA]</scope>
    <source>
        <strain evidence="8">S2_005_002_R2_34</strain>
    </source>
</reference>
<keyword evidence="5" id="KW-0677">Repeat</keyword>
<dbReference type="SUPFAM" id="SSF53697">
    <property type="entry name" value="SIS domain"/>
    <property type="match status" value="1"/>
</dbReference>
<sequence>MTPDLEKQFMLREIAMQADFVADNLREMMEGVRERLRDFGGRSFSKGYVIGCGDSYFASLAVRDFMTRATGRDVEPVESLEFSRYLVNGLRPESFVLGVSNSGTVSRTIEGIRLARGKGAWTLAVTVSAENTLARTAETLIKVNAVPNIKEQADGTRIVTPGTLTYTASLLGLFVAAIGIGELNGHLDPAASVALLAELAGVAAKMRAADAPARAVAAEVAKTFTRDRQFVIAGGGPNFATAHFGAAKWLEALTKASHPAQLEEWAHIQYFMTDETVDTVLLLPPGAGRDRGLEQARAARDMGGRVIIVAADDDAESQAAADIFFPMPTGIAEDLTPFVYKVVPEYLSCHVAMEQGRSFFGFDDPKRQEVNFRQIFHSSQKAQAKA</sequence>
<protein>
    <recommendedName>
        <fullName evidence="3">Glutamine--fructose-6-phosphate aminotransferase [isomerizing]</fullName>
        <ecNumber evidence="2">2.6.1.16</ecNumber>
    </recommendedName>
</protein>
<evidence type="ECO:0000313" key="8">
    <source>
        <dbReference type="EMBL" id="PZQ46194.1"/>
    </source>
</evidence>
<dbReference type="Gene3D" id="3.40.50.10490">
    <property type="entry name" value="Glucose-6-phosphate isomerase like protein, domain 1"/>
    <property type="match status" value="2"/>
</dbReference>
<organism evidence="8 9">
    <name type="scientific">Rhodovulum sulfidophilum</name>
    <name type="common">Rhodobacter sulfidophilus</name>
    <dbReference type="NCBI Taxonomy" id="35806"/>
    <lineage>
        <taxon>Bacteria</taxon>
        <taxon>Pseudomonadati</taxon>
        <taxon>Pseudomonadota</taxon>
        <taxon>Alphaproteobacteria</taxon>
        <taxon>Rhodobacterales</taxon>
        <taxon>Paracoccaceae</taxon>
        <taxon>Rhodovulum</taxon>
    </lineage>
</organism>
<dbReference type="GO" id="GO:0097367">
    <property type="term" value="F:carbohydrate derivative binding"/>
    <property type="evidence" value="ECO:0007669"/>
    <property type="project" value="InterPro"/>
</dbReference>
<dbReference type="CDD" id="cd05008">
    <property type="entry name" value="SIS_GlmS_GlmD_1"/>
    <property type="match status" value="1"/>
</dbReference>
<evidence type="ECO:0000256" key="3">
    <source>
        <dbReference type="ARBA" id="ARBA00016090"/>
    </source>
</evidence>
<dbReference type="PANTHER" id="PTHR10937">
    <property type="entry name" value="GLUCOSAMINE--FRUCTOSE-6-PHOSPHATE AMINOTRANSFERASE, ISOMERIZING"/>
    <property type="match status" value="1"/>
</dbReference>
<feature type="domain" description="SIS" evidence="7">
    <location>
        <begin position="32"/>
        <end position="186"/>
    </location>
</feature>
<evidence type="ECO:0000256" key="2">
    <source>
        <dbReference type="ARBA" id="ARBA00012916"/>
    </source>
</evidence>
<evidence type="ECO:0000259" key="7">
    <source>
        <dbReference type="PROSITE" id="PS51464"/>
    </source>
</evidence>
<dbReference type="GO" id="GO:0006002">
    <property type="term" value="P:fructose 6-phosphate metabolic process"/>
    <property type="evidence" value="ECO:0007669"/>
    <property type="project" value="TreeGrafter"/>
</dbReference>
<comment type="caution">
    <text evidence="8">The sequence shown here is derived from an EMBL/GenBank/DDBJ whole genome shotgun (WGS) entry which is preliminary data.</text>
</comment>
<name>A0A2W5MZG3_RHOSU</name>
<dbReference type="InterPro" id="IPR001347">
    <property type="entry name" value="SIS_dom"/>
</dbReference>
<evidence type="ECO:0000256" key="6">
    <source>
        <dbReference type="ARBA" id="ARBA00022962"/>
    </source>
</evidence>
<keyword evidence="4" id="KW-0808">Transferase</keyword>
<dbReference type="PANTHER" id="PTHR10937:SF0">
    <property type="entry name" value="GLUTAMINE--FRUCTOSE-6-PHOSPHATE TRANSAMINASE (ISOMERIZING)"/>
    <property type="match status" value="1"/>
</dbReference>
<dbReference type="GO" id="GO:0006487">
    <property type="term" value="P:protein N-linked glycosylation"/>
    <property type="evidence" value="ECO:0007669"/>
    <property type="project" value="TreeGrafter"/>
</dbReference>
<accession>A0A2W5MZG3</accession>
<dbReference type="AlphaFoldDB" id="A0A2W5MZG3"/>
<dbReference type="InterPro" id="IPR046348">
    <property type="entry name" value="SIS_dom_sf"/>
</dbReference>
<evidence type="ECO:0000313" key="9">
    <source>
        <dbReference type="Proteomes" id="UP000249185"/>
    </source>
</evidence>
<dbReference type="GO" id="GO:0006047">
    <property type="term" value="P:UDP-N-acetylglucosamine metabolic process"/>
    <property type="evidence" value="ECO:0007669"/>
    <property type="project" value="TreeGrafter"/>
</dbReference>
<dbReference type="EC" id="2.6.1.16" evidence="2"/>
<gene>
    <name evidence="8" type="ORF">DI556_21045</name>
</gene>
<dbReference type="EMBL" id="QFPW01000029">
    <property type="protein sequence ID" value="PZQ46194.1"/>
    <property type="molecule type" value="Genomic_DNA"/>
</dbReference>
<evidence type="ECO:0000256" key="5">
    <source>
        <dbReference type="ARBA" id="ARBA00022737"/>
    </source>
</evidence>
<proteinExistence type="predicted"/>